<protein>
    <submittedName>
        <fullName evidence="2">Uncharacterized protein</fullName>
    </submittedName>
</protein>
<sequence length="90" mass="10262">MDNTFVYSKEYANLGDIIEFKRKKHVLQGVVTTLRENTVIVRMDKESAMKLDLPDDQTVVAHKNYAVIERAENGTNPVFVYDGWNSALKA</sequence>
<dbReference type="OrthoDB" id="2970525at2"/>
<evidence type="ECO:0000313" key="3">
    <source>
        <dbReference type="Proteomes" id="UP000037405"/>
    </source>
</evidence>
<dbReference type="RefSeq" id="WP_048007262.1">
    <property type="nucleotide sequence ID" value="NZ_CP047095.1"/>
</dbReference>
<evidence type="ECO:0000313" key="2">
    <source>
        <dbReference type="EMBL" id="KZE50128.1"/>
    </source>
</evidence>
<dbReference type="Proteomes" id="UP000076510">
    <property type="component" value="Unassembled WGS sequence"/>
</dbReference>
<dbReference type="PATRIC" id="fig|189381.10.peg.1864"/>
<organism evidence="2 4">
    <name type="scientific">Rossellomorea marisflavi</name>
    <dbReference type="NCBI Taxonomy" id="189381"/>
    <lineage>
        <taxon>Bacteria</taxon>
        <taxon>Bacillati</taxon>
        <taxon>Bacillota</taxon>
        <taxon>Bacilli</taxon>
        <taxon>Bacillales</taxon>
        <taxon>Bacillaceae</taxon>
        <taxon>Rossellomorea</taxon>
    </lineage>
</organism>
<comment type="caution">
    <text evidence="2">The sequence shown here is derived from an EMBL/GenBank/DDBJ whole genome shotgun (WGS) entry which is preliminary data.</text>
</comment>
<reference evidence="1" key="2">
    <citation type="submission" date="2015-07" db="EMBL/GenBank/DDBJ databases">
        <title>MeaNS - Measles Nucleotide Surveillance Program.</title>
        <authorList>
            <person name="Tran T."/>
            <person name="Druce J."/>
        </authorList>
    </citation>
    <scope>NUCLEOTIDE SEQUENCE</scope>
    <source>
        <strain evidence="1">JCM 11544</strain>
    </source>
</reference>
<keyword evidence="3" id="KW-1185">Reference proteome</keyword>
<reference evidence="2" key="4">
    <citation type="submission" date="2016-01" db="EMBL/GenBank/DDBJ databases">
        <authorList>
            <person name="McClelland M."/>
            <person name="Jain A."/>
            <person name="Saraogi P."/>
            <person name="Mendelson R."/>
            <person name="Westerman R."/>
            <person name="SanMiguel P."/>
            <person name="Csonka L."/>
        </authorList>
    </citation>
    <scope>NUCLEOTIDE SEQUENCE</scope>
    <source>
        <strain evidence="2">M19</strain>
    </source>
</reference>
<proteinExistence type="predicted"/>
<evidence type="ECO:0000313" key="1">
    <source>
        <dbReference type="EMBL" id="KON90616.1"/>
    </source>
</evidence>
<accession>A0A0J5S986</accession>
<dbReference type="EMBL" id="LGUE01000003">
    <property type="protein sequence ID" value="KON90616.1"/>
    <property type="molecule type" value="Genomic_DNA"/>
</dbReference>
<dbReference type="EMBL" id="LQQY01000011">
    <property type="protein sequence ID" value="KZE50128.1"/>
    <property type="molecule type" value="Genomic_DNA"/>
</dbReference>
<reference evidence="3" key="1">
    <citation type="submission" date="2015-07" db="EMBL/GenBank/DDBJ databases">
        <title>Fjat-14235 jcm11544.</title>
        <authorList>
            <person name="Liu B."/>
            <person name="Wang J."/>
            <person name="Zhu Y."/>
            <person name="Liu G."/>
            <person name="Chen Q."/>
            <person name="Chen Z."/>
            <person name="Lan J."/>
            <person name="Che J."/>
            <person name="Ge C."/>
            <person name="Shi H."/>
            <person name="Pan Z."/>
            <person name="Liu X."/>
        </authorList>
    </citation>
    <scope>NUCLEOTIDE SEQUENCE [LARGE SCALE GENOMIC DNA]</scope>
    <source>
        <strain evidence="3">JCM 11544</strain>
    </source>
</reference>
<dbReference type="Proteomes" id="UP000037405">
    <property type="component" value="Unassembled WGS sequence"/>
</dbReference>
<dbReference type="AlphaFoldDB" id="A0A0J5S986"/>
<name>A0A0J5S986_9BACI</name>
<dbReference type="Pfam" id="PF09953">
    <property type="entry name" value="DUF2187"/>
    <property type="match status" value="1"/>
</dbReference>
<evidence type="ECO:0000313" key="4">
    <source>
        <dbReference type="Proteomes" id="UP000076510"/>
    </source>
</evidence>
<gene>
    <name evidence="1" type="ORF">AF331_09625</name>
    <name evidence="2" type="ORF">AV649_18080</name>
</gene>
<dbReference type="InterPro" id="IPR018690">
    <property type="entry name" value="DUF2187"/>
</dbReference>
<reference evidence="4" key="3">
    <citation type="submission" date="2016-01" db="EMBL/GenBank/DDBJ databases">
        <title>Whole genome sequencing of Bhargavaea cecembensis T14.</title>
        <authorList>
            <person name="Hong K.W."/>
        </authorList>
    </citation>
    <scope>NUCLEOTIDE SEQUENCE [LARGE SCALE GENOMIC DNA]</scope>
    <source>
        <strain evidence="4">M19</strain>
    </source>
</reference>